<dbReference type="PROSITE" id="PS50026">
    <property type="entry name" value="EGF_3"/>
    <property type="match status" value="7"/>
</dbReference>
<comment type="catalytic activity">
    <reaction evidence="1">
        <text>Catalyzes the rearrangement of -S-S- bonds in proteins.</text>
        <dbReference type="EC" id="5.3.4.1"/>
    </reaction>
</comment>
<feature type="domain" description="EGF-like" evidence="13">
    <location>
        <begin position="330"/>
        <end position="368"/>
    </location>
</feature>
<comment type="caution">
    <text evidence="14">The sequence shown here is derived from an EMBL/GenBank/DDBJ whole genome shotgun (WGS) entry which is preliminary data.</text>
</comment>
<dbReference type="InterPro" id="IPR000152">
    <property type="entry name" value="EGF-type_Asp/Asn_hydroxyl_site"/>
</dbReference>
<dbReference type="SUPFAM" id="SSF57184">
    <property type="entry name" value="Growth factor receptor domain"/>
    <property type="match status" value="4"/>
</dbReference>
<dbReference type="SMART" id="SM00181">
    <property type="entry name" value="EGF"/>
    <property type="match status" value="21"/>
</dbReference>
<keyword evidence="9" id="KW-0676">Redox-active center</keyword>
<dbReference type="InterPro" id="IPR001881">
    <property type="entry name" value="EGF-like_Ca-bd_dom"/>
</dbReference>
<dbReference type="SUPFAM" id="SSF57196">
    <property type="entry name" value="EGF/Laminin"/>
    <property type="match status" value="4"/>
</dbReference>
<keyword evidence="4" id="KW-0732">Signal</keyword>
<reference evidence="14 15" key="1">
    <citation type="submission" date="2024-04" db="EMBL/GenBank/DDBJ databases">
        <authorList>
            <consortium name="Genoscope - CEA"/>
            <person name="William W."/>
        </authorList>
    </citation>
    <scope>NUCLEOTIDE SEQUENCE [LARGE SCALE GENOMIC DNA]</scope>
</reference>
<dbReference type="EC" id="5.3.4.1" evidence="2"/>
<dbReference type="FunFam" id="2.10.25.10:FF:000005">
    <property type="entry name" value="Fibrillin 2"/>
    <property type="match status" value="1"/>
</dbReference>
<dbReference type="InterPro" id="IPR000742">
    <property type="entry name" value="EGF"/>
</dbReference>
<name>A0AAV2I9F4_LYMST</name>
<evidence type="ECO:0000256" key="2">
    <source>
        <dbReference type="ARBA" id="ARBA00012723"/>
    </source>
</evidence>
<feature type="domain" description="EGF-like" evidence="13">
    <location>
        <begin position="75"/>
        <end position="114"/>
    </location>
</feature>
<dbReference type="PROSITE" id="PS01187">
    <property type="entry name" value="EGF_CA"/>
    <property type="match status" value="5"/>
</dbReference>
<comment type="caution">
    <text evidence="12">Lacks conserved residue(s) required for the propagation of feature annotation.</text>
</comment>
<dbReference type="InterPro" id="IPR009030">
    <property type="entry name" value="Growth_fac_rcpt_cys_sf"/>
</dbReference>
<keyword evidence="7" id="KW-0325">Glycoprotein</keyword>
<dbReference type="Gene3D" id="2.170.300.10">
    <property type="entry name" value="Tie2 ligand-binding domain superfamily"/>
    <property type="match status" value="2"/>
</dbReference>
<evidence type="ECO:0000256" key="11">
    <source>
        <dbReference type="ARBA" id="ARBA00049822"/>
    </source>
</evidence>
<dbReference type="PRINTS" id="PR00011">
    <property type="entry name" value="EGFLAMININ"/>
</dbReference>
<evidence type="ECO:0000256" key="8">
    <source>
        <dbReference type="ARBA" id="ARBA00023235"/>
    </source>
</evidence>
<dbReference type="Pfam" id="PF07645">
    <property type="entry name" value="EGF_CA"/>
    <property type="match status" value="11"/>
</dbReference>
<keyword evidence="15" id="KW-1185">Reference proteome</keyword>
<evidence type="ECO:0000256" key="10">
    <source>
        <dbReference type="ARBA" id="ARBA00049626"/>
    </source>
</evidence>
<keyword evidence="5" id="KW-0677">Repeat</keyword>
<dbReference type="AlphaFoldDB" id="A0AAV2I9F4"/>
<evidence type="ECO:0000256" key="6">
    <source>
        <dbReference type="ARBA" id="ARBA00023157"/>
    </source>
</evidence>
<dbReference type="PROSITE" id="PS01186">
    <property type="entry name" value="EGF_2"/>
    <property type="match status" value="4"/>
</dbReference>
<proteinExistence type="predicted"/>
<dbReference type="GO" id="GO:0003756">
    <property type="term" value="F:protein disulfide isomerase activity"/>
    <property type="evidence" value="ECO:0007669"/>
    <property type="project" value="UniProtKB-EC"/>
</dbReference>
<evidence type="ECO:0000256" key="4">
    <source>
        <dbReference type="ARBA" id="ARBA00022729"/>
    </source>
</evidence>
<keyword evidence="3 12" id="KW-0245">EGF-like domain</keyword>
<organism evidence="14 15">
    <name type="scientific">Lymnaea stagnalis</name>
    <name type="common">Great pond snail</name>
    <name type="synonym">Helix stagnalis</name>
    <dbReference type="NCBI Taxonomy" id="6523"/>
    <lineage>
        <taxon>Eukaryota</taxon>
        <taxon>Metazoa</taxon>
        <taxon>Spiralia</taxon>
        <taxon>Lophotrochozoa</taxon>
        <taxon>Mollusca</taxon>
        <taxon>Gastropoda</taxon>
        <taxon>Heterobranchia</taxon>
        <taxon>Euthyneura</taxon>
        <taxon>Panpulmonata</taxon>
        <taxon>Hygrophila</taxon>
        <taxon>Lymnaeoidea</taxon>
        <taxon>Lymnaeidae</taxon>
        <taxon>Lymnaea</taxon>
    </lineage>
</organism>
<gene>
    <name evidence="14" type="ORF">GSLYS_00015679001</name>
</gene>
<accession>A0AAV2I9F4</accession>
<feature type="domain" description="EGF-like" evidence="13">
    <location>
        <begin position="663"/>
        <end position="702"/>
    </location>
</feature>
<feature type="domain" description="EGF-like" evidence="13">
    <location>
        <begin position="579"/>
        <end position="619"/>
    </location>
</feature>
<evidence type="ECO:0000313" key="14">
    <source>
        <dbReference type="EMBL" id="CAL1542073.1"/>
    </source>
</evidence>
<evidence type="ECO:0000256" key="3">
    <source>
        <dbReference type="ARBA" id="ARBA00022536"/>
    </source>
</evidence>
<feature type="domain" description="EGF-like" evidence="13">
    <location>
        <begin position="243"/>
        <end position="286"/>
    </location>
</feature>
<dbReference type="PANTHER" id="PTHR24034:SF209">
    <property type="entry name" value="EGF-LIKE DOMAIN-CONTAINING PROTEIN"/>
    <property type="match status" value="1"/>
</dbReference>
<dbReference type="PROSITE" id="PS00010">
    <property type="entry name" value="ASX_HYDROXYL"/>
    <property type="match status" value="5"/>
</dbReference>
<comment type="function">
    <text evidence="10">Protein disulfide isomerase. Promotes the localization of acetylcholine receptors (AChRs) to the plasma membrane.</text>
</comment>
<dbReference type="SMART" id="SM00179">
    <property type="entry name" value="EGF_CA"/>
    <property type="match status" value="13"/>
</dbReference>
<keyword evidence="8" id="KW-0413">Isomerase</keyword>
<dbReference type="EMBL" id="CAXITT010000468">
    <property type="protein sequence ID" value="CAL1542073.1"/>
    <property type="molecule type" value="Genomic_DNA"/>
</dbReference>
<dbReference type="Gene3D" id="2.10.25.10">
    <property type="entry name" value="Laminin"/>
    <property type="match status" value="12"/>
</dbReference>
<evidence type="ECO:0000256" key="7">
    <source>
        <dbReference type="ARBA" id="ARBA00023180"/>
    </source>
</evidence>
<evidence type="ECO:0000313" key="15">
    <source>
        <dbReference type="Proteomes" id="UP001497497"/>
    </source>
</evidence>
<dbReference type="PANTHER" id="PTHR24034">
    <property type="entry name" value="EGF-LIKE DOMAIN-CONTAINING PROTEIN"/>
    <property type="match status" value="1"/>
</dbReference>
<dbReference type="InterPro" id="IPR049883">
    <property type="entry name" value="NOTCH1_EGF-like"/>
</dbReference>
<dbReference type="InterPro" id="IPR050751">
    <property type="entry name" value="ECM_structural_protein"/>
</dbReference>
<dbReference type="SMART" id="SM00180">
    <property type="entry name" value="EGF_Lam"/>
    <property type="match status" value="5"/>
</dbReference>
<evidence type="ECO:0000259" key="13">
    <source>
        <dbReference type="PROSITE" id="PS50026"/>
    </source>
</evidence>
<dbReference type="InterPro" id="IPR018097">
    <property type="entry name" value="EGF_Ca-bd_CS"/>
</dbReference>
<protein>
    <recommendedName>
        <fullName evidence="2">protein disulfide-isomerase</fullName>
        <ecNumber evidence="2">5.3.4.1</ecNumber>
    </recommendedName>
    <alternativeName>
        <fullName evidence="11">Cysteine-rich with EGF-like domain protein 1</fullName>
    </alternativeName>
</protein>
<dbReference type="GO" id="GO:0005509">
    <property type="term" value="F:calcium ion binding"/>
    <property type="evidence" value="ECO:0007669"/>
    <property type="project" value="InterPro"/>
</dbReference>
<feature type="domain" description="EGF-like" evidence="13">
    <location>
        <begin position="753"/>
        <end position="788"/>
    </location>
</feature>
<dbReference type="CDD" id="cd00054">
    <property type="entry name" value="EGF_CA"/>
    <property type="match status" value="1"/>
</dbReference>
<dbReference type="Proteomes" id="UP001497497">
    <property type="component" value="Unassembled WGS sequence"/>
</dbReference>
<dbReference type="InterPro" id="IPR002049">
    <property type="entry name" value="LE_dom"/>
</dbReference>
<feature type="domain" description="EGF-like" evidence="13">
    <location>
        <begin position="842"/>
        <end position="880"/>
    </location>
</feature>
<evidence type="ECO:0000256" key="1">
    <source>
        <dbReference type="ARBA" id="ARBA00001182"/>
    </source>
</evidence>
<evidence type="ECO:0000256" key="12">
    <source>
        <dbReference type="PROSITE-ProRule" id="PRU00076"/>
    </source>
</evidence>
<evidence type="ECO:0000256" key="5">
    <source>
        <dbReference type="ARBA" id="ARBA00022737"/>
    </source>
</evidence>
<keyword evidence="6 12" id="KW-1015">Disulfide bond</keyword>
<feature type="disulfide bond" evidence="12">
    <location>
        <begin position="674"/>
        <end position="691"/>
    </location>
</feature>
<sequence>MPCSQGCNNTDGNFNCYCYPGFKMESDEVSCKVCEVPYYGDNCNKTCDCNGRGSCNTVKGCVCNDKWTGVNCDIDVDECATPGACPEGQICENTNGSFTCFCPIGYIIEGVVCNDVNECLSPQTNGTCNPHNEACINTVGSYSCECKYGYARDGNKLFQDIDECKLGRDRCQQSCHNVDGRYNCECEAGYILAEDRHNCVKVQDLCEAEKLNCTHGCSIDDKDQLYCICPRGYNLIEQHTCVDINECASAENNSCSYKLGCNNTDGGYSCSCPAGTKLDNNGRNCLACSGDTWGVGCSEECACGIGAEKCDPVTGCICQTGYTGEHCQNDINECSNVNFTCSEKEVCINLPGTAMCICQDGYHFDVSHLCVDINECTGNHNCTQMCTNSEGSYSCSCYAGYTYNSTSNTCLDIDECKLGNHQCDKICTNTEGSYRCSCSIGLFLQTDGVSCGADKPCTNTSFCSDTCANIDGADTCLCGKGKILGNNNMTCQDVDLCELGSCTEGCVETKGNTSFECLCDIGKKLAADGITCTECIIGKYGVNCSRKCSCDMSHTDSCDNINGACECAAGWKGENCTVDIDECADNSRLCQDHSHCVNTNGSSFCACDDGFIERENICTDCDDNSYGPTCKFRCTCGKNFKCNKTTGSCYCKPGWAGEDCDTDIDECKETIHNCSSTQHEVCDNTNGGYQCKCDIGYSKSCKLCVCEECPQWKHGENCIKDCSCEMANSRSCDKINGTCECNNGWKGDNCETDVDECAEETFSCRTNSHCVNTNGSHLCECDVGYFEESHVPGDCKECNPWAYGDSCTKNCSCVIANSQSCDNINGTCECKTGWKGVHCETDVDECAEKTFSCRTYSHCINVMGSFACECNDGYFDKKNECTSM</sequence>
<evidence type="ECO:0000256" key="9">
    <source>
        <dbReference type="ARBA" id="ARBA00023284"/>
    </source>
</evidence>